<name>A0A6A7Y4R6_9HYPH</name>
<dbReference type="RefSeq" id="WP_153484285.1">
    <property type="nucleotide sequence ID" value="NZ_VWNA01000001.1"/>
</dbReference>
<keyword evidence="8" id="KW-1185">Reference proteome</keyword>
<dbReference type="EMBL" id="VWNA01000001">
    <property type="protein sequence ID" value="MQT14144.1"/>
    <property type="molecule type" value="Genomic_DNA"/>
</dbReference>
<dbReference type="InterPro" id="IPR058647">
    <property type="entry name" value="BSH_CzcB-like"/>
</dbReference>
<dbReference type="SUPFAM" id="SSF111369">
    <property type="entry name" value="HlyD-like secretion proteins"/>
    <property type="match status" value="1"/>
</dbReference>
<dbReference type="GO" id="GO:0015562">
    <property type="term" value="F:efflux transmembrane transporter activity"/>
    <property type="evidence" value="ECO:0007669"/>
    <property type="project" value="TreeGrafter"/>
</dbReference>
<dbReference type="PANTHER" id="PTHR30469">
    <property type="entry name" value="MULTIDRUG RESISTANCE PROTEIN MDTA"/>
    <property type="match status" value="1"/>
</dbReference>
<dbReference type="InterPro" id="IPR006143">
    <property type="entry name" value="RND_pump_MFP"/>
</dbReference>
<dbReference type="PANTHER" id="PTHR30469:SF15">
    <property type="entry name" value="HLYD FAMILY OF SECRETION PROTEINS"/>
    <property type="match status" value="1"/>
</dbReference>
<dbReference type="AlphaFoldDB" id="A0A6A7Y4R6"/>
<feature type="region of interest" description="Disordered" evidence="3">
    <location>
        <begin position="92"/>
        <end position="112"/>
    </location>
</feature>
<dbReference type="GO" id="GO:1990281">
    <property type="term" value="C:efflux pump complex"/>
    <property type="evidence" value="ECO:0007669"/>
    <property type="project" value="TreeGrafter"/>
</dbReference>
<protein>
    <submittedName>
        <fullName evidence="7">Efflux RND transporter periplasmic adaptor subunit</fullName>
    </submittedName>
</protein>
<evidence type="ECO:0000313" key="8">
    <source>
        <dbReference type="Proteomes" id="UP000332515"/>
    </source>
</evidence>
<dbReference type="Pfam" id="PF25973">
    <property type="entry name" value="BSH_CzcB"/>
    <property type="match status" value="1"/>
</dbReference>
<feature type="domain" description="CzcB-like barrel-sandwich hybrid" evidence="6">
    <location>
        <begin position="132"/>
        <end position="280"/>
    </location>
</feature>
<reference evidence="7 8" key="1">
    <citation type="submission" date="2019-09" db="EMBL/GenBank/DDBJ databases">
        <title>Segnochrobactrum spirostomi gen. nov., sp. nov., isolated from the ciliate Spirostomum cf. yagiui and description of a novel family, Segnochrobactraceae fam. nov. within the order Rhizobiales of the class Alphaproteobacteria.</title>
        <authorList>
            <person name="Akter S."/>
            <person name="Shazib S.U.A."/>
            <person name="Shin M.K."/>
        </authorList>
    </citation>
    <scope>NUCLEOTIDE SEQUENCE [LARGE SCALE GENOMIC DNA]</scope>
    <source>
        <strain evidence="7 8">Sp-1</strain>
    </source>
</reference>
<gene>
    <name evidence="7" type="ORF">F0357_16135</name>
</gene>
<proteinExistence type="inferred from homology"/>
<comment type="similarity">
    <text evidence="1">Belongs to the membrane fusion protein (MFP) (TC 8.A.1) family.</text>
</comment>
<feature type="domain" description="CusB-like beta-barrel" evidence="5">
    <location>
        <begin position="298"/>
        <end position="369"/>
    </location>
</feature>
<feature type="coiled-coil region" evidence="2">
    <location>
        <begin position="223"/>
        <end position="250"/>
    </location>
</feature>
<evidence type="ECO:0000313" key="7">
    <source>
        <dbReference type="EMBL" id="MQT14144.1"/>
    </source>
</evidence>
<dbReference type="Proteomes" id="UP000332515">
    <property type="component" value="Unassembled WGS sequence"/>
</dbReference>
<accession>A0A6A7Y4R6</accession>
<dbReference type="Gene3D" id="2.40.50.100">
    <property type="match status" value="1"/>
</dbReference>
<comment type="caution">
    <text evidence="7">The sequence shown here is derived from an EMBL/GenBank/DDBJ whole genome shotgun (WGS) entry which is preliminary data.</text>
</comment>
<dbReference type="InterPro" id="IPR058792">
    <property type="entry name" value="Beta-barrel_RND_2"/>
</dbReference>
<keyword evidence="4" id="KW-0812">Transmembrane</keyword>
<feature type="compositionally biased region" description="Low complexity" evidence="3">
    <location>
        <begin position="92"/>
        <end position="111"/>
    </location>
</feature>
<dbReference type="NCBIfam" id="TIGR01730">
    <property type="entry name" value="RND_mfp"/>
    <property type="match status" value="1"/>
</dbReference>
<keyword evidence="4" id="KW-0472">Membrane</keyword>
<evidence type="ECO:0000256" key="4">
    <source>
        <dbReference type="SAM" id="Phobius"/>
    </source>
</evidence>
<evidence type="ECO:0000259" key="6">
    <source>
        <dbReference type="Pfam" id="PF25973"/>
    </source>
</evidence>
<evidence type="ECO:0000256" key="3">
    <source>
        <dbReference type="SAM" id="MobiDB-lite"/>
    </source>
</evidence>
<dbReference type="Gene3D" id="1.10.287.470">
    <property type="entry name" value="Helix hairpin bin"/>
    <property type="match status" value="1"/>
</dbReference>
<keyword evidence="4" id="KW-1133">Transmembrane helix</keyword>
<dbReference type="Pfam" id="PF25954">
    <property type="entry name" value="Beta-barrel_RND_2"/>
    <property type="match status" value="1"/>
</dbReference>
<organism evidence="7 8">
    <name type="scientific">Segnochrobactrum spirostomi</name>
    <dbReference type="NCBI Taxonomy" id="2608987"/>
    <lineage>
        <taxon>Bacteria</taxon>
        <taxon>Pseudomonadati</taxon>
        <taxon>Pseudomonadota</taxon>
        <taxon>Alphaproteobacteria</taxon>
        <taxon>Hyphomicrobiales</taxon>
        <taxon>Segnochrobactraceae</taxon>
        <taxon>Segnochrobactrum</taxon>
    </lineage>
</organism>
<evidence type="ECO:0000256" key="1">
    <source>
        <dbReference type="ARBA" id="ARBA00009477"/>
    </source>
</evidence>
<evidence type="ECO:0000259" key="5">
    <source>
        <dbReference type="Pfam" id="PF25954"/>
    </source>
</evidence>
<keyword evidence="2" id="KW-0175">Coiled coil</keyword>
<sequence length="381" mass="39391">MNSHAHPDPHLSDALASLRLAGSTPKSDPARRRGGRRWRLVLALTIAGSGVLLWQAAARGYLAPVGALPDRLRAEVASWVFAAATAPSAAQAASPDVAVPAPQSPSLSASAPAPPLPPTIAGSGHVVALAEAAVHARRGGTIEALPVDVGSAVEAGDVLARLDDPDLRFALEAALVARDRARLVLAARRLDADEARDKARRMSELGARGVVSGQTSRDAGTAAARTANLIDQAEEELDAADVAVDRAREAVSDLTLRAPIAGIVSLRTARLGEAILSQADARDEAPLFVVTDPHRLALDVDIAETALAAVRRGARGTAVLDAFPDRSFPVAVERIAPVASAEKGTIALRLTILDSPAGIRPAMAARVSLPGVLQTSKDEPQ</sequence>
<dbReference type="Gene3D" id="2.40.30.170">
    <property type="match status" value="1"/>
</dbReference>
<feature type="transmembrane region" description="Helical" evidence="4">
    <location>
        <begin position="40"/>
        <end position="62"/>
    </location>
</feature>
<evidence type="ECO:0000256" key="2">
    <source>
        <dbReference type="SAM" id="Coils"/>
    </source>
</evidence>